<organism evidence="1 2">
    <name type="scientific">Thalassotalea agarivorans</name>
    <name type="common">Thalassomonas agarivorans</name>
    <dbReference type="NCBI Taxonomy" id="349064"/>
    <lineage>
        <taxon>Bacteria</taxon>
        <taxon>Pseudomonadati</taxon>
        <taxon>Pseudomonadota</taxon>
        <taxon>Gammaproteobacteria</taxon>
        <taxon>Alteromonadales</taxon>
        <taxon>Colwelliaceae</taxon>
        <taxon>Thalassotalea</taxon>
    </lineage>
</organism>
<dbReference type="STRING" id="349064.SAMN05660429_00313"/>
<protein>
    <submittedName>
        <fullName evidence="1">Uncharacterized conserved protein, contains NRDE domain</fullName>
    </submittedName>
</protein>
<sequence length="253" mass="28200">MCILFFAINQHPKYPLVVCANRDEFHLRETQSMHWWQSPAILAGKDLQAGGTWLGVNKAKKFAALTNYRSVDIANKHVQLVKPSRGELVTMALSMDTQDFEQYLDEHGQSYAGFNIVYGDVNGIKCFDNKSNRFVTLNNGFHALCNGAIDDIWPKMAKGVNALSSLVASEQLSKQALLALMTNKEKASIEELPETGIGIDWEHLLSSIFIVSPEYGTRSTSILTIDDKNNLTMLEQSYDSDGEVTSATNLYKL</sequence>
<proteinExistence type="predicted"/>
<dbReference type="AlphaFoldDB" id="A0A1H9YQH7"/>
<dbReference type="EMBL" id="FOHK01000001">
    <property type="protein sequence ID" value="SES71332.1"/>
    <property type="molecule type" value="Genomic_DNA"/>
</dbReference>
<dbReference type="Pfam" id="PF05742">
    <property type="entry name" value="TANGO2"/>
    <property type="match status" value="1"/>
</dbReference>
<evidence type="ECO:0000313" key="2">
    <source>
        <dbReference type="Proteomes" id="UP000199308"/>
    </source>
</evidence>
<dbReference type="OrthoDB" id="4380123at2"/>
<accession>A0A1H9YQH7</accession>
<reference evidence="1 2" key="1">
    <citation type="submission" date="2016-10" db="EMBL/GenBank/DDBJ databases">
        <authorList>
            <person name="de Groot N.N."/>
        </authorList>
    </citation>
    <scope>NUCLEOTIDE SEQUENCE [LARGE SCALE GENOMIC DNA]</scope>
    <source>
        <strain evidence="1 2">DSM 19706</strain>
    </source>
</reference>
<name>A0A1H9YQH7_THASX</name>
<dbReference type="PANTHER" id="PTHR17985:SF8">
    <property type="entry name" value="TRANSPORT AND GOLGI ORGANIZATION PROTEIN 2 HOMOLOG"/>
    <property type="match status" value="1"/>
</dbReference>
<dbReference type="Proteomes" id="UP000199308">
    <property type="component" value="Unassembled WGS sequence"/>
</dbReference>
<evidence type="ECO:0000313" key="1">
    <source>
        <dbReference type="EMBL" id="SES71332.1"/>
    </source>
</evidence>
<keyword evidence="2" id="KW-1185">Reference proteome</keyword>
<dbReference type="PANTHER" id="PTHR17985">
    <property type="entry name" value="SER/THR-RICH PROTEIN T10 IN DGCR REGION"/>
    <property type="match status" value="1"/>
</dbReference>
<dbReference type="RefSeq" id="WP_093327092.1">
    <property type="nucleotide sequence ID" value="NZ_AP027363.1"/>
</dbReference>
<gene>
    <name evidence="1" type="ORF">SAMN05660429_00313</name>
</gene>
<dbReference type="InterPro" id="IPR008551">
    <property type="entry name" value="TANGO2"/>
</dbReference>